<evidence type="ECO:0000313" key="6">
    <source>
        <dbReference type="EMBL" id="KAJ8441021.1"/>
    </source>
</evidence>
<keyword evidence="7" id="KW-1185">Reference proteome</keyword>
<dbReference type="EMBL" id="JAKOGI010000179">
    <property type="protein sequence ID" value="KAJ8441021.1"/>
    <property type="molecule type" value="Genomic_DNA"/>
</dbReference>
<keyword evidence="5" id="KW-0175">Coiled coil</keyword>
<keyword evidence="1" id="KW-0493">Microtubule</keyword>
<dbReference type="InterPro" id="IPR027417">
    <property type="entry name" value="P-loop_NTPase"/>
</dbReference>
<name>A0A9Q1KDS8_9CARY</name>
<organism evidence="6 7">
    <name type="scientific">Carnegiea gigantea</name>
    <dbReference type="NCBI Taxonomy" id="171969"/>
    <lineage>
        <taxon>Eukaryota</taxon>
        <taxon>Viridiplantae</taxon>
        <taxon>Streptophyta</taxon>
        <taxon>Embryophyta</taxon>
        <taxon>Tracheophyta</taxon>
        <taxon>Spermatophyta</taxon>
        <taxon>Magnoliopsida</taxon>
        <taxon>eudicotyledons</taxon>
        <taxon>Gunneridae</taxon>
        <taxon>Pentapetalae</taxon>
        <taxon>Caryophyllales</taxon>
        <taxon>Cactineae</taxon>
        <taxon>Cactaceae</taxon>
        <taxon>Cactoideae</taxon>
        <taxon>Echinocereeae</taxon>
        <taxon>Carnegiea</taxon>
    </lineage>
</organism>
<dbReference type="Gene3D" id="3.40.850.10">
    <property type="entry name" value="Kinesin motor domain"/>
    <property type="match status" value="1"/>
</dbReference>
<dbReference type="PANTHER" id="PTHR47972">
    <property type="entry name" value="KINESIN-LIKE PROTEIN KLP-3"/>
    <property type="match status" value="1"/>
</dbReference>
<proteinExistence type="predicted"/>
<evidence type="ECO:0000313" key="7">
    <source>
        <dbReference type="Proteomes" id="UP001153076"/>
    </source>
</evidence>
<dbReference type="GO" id="GO:0005874">
    <property type="term" value="C:microtubule"/>
    <property type="evidence" value="ECO:0007669"/>
    <property type="project" value="UniProtKB-KW"/>
</dbReference>
<dbReference type="PANTHER" id="PTHR47972:SF45">
    <property type="entry name" value="PROTEIN CLARET SEGREGATIONAL"/>
    <property type="match status" value="1"/>
</dbReference>
<evidence type="ECO:0000256" key="3">
    <source>
        <dbReference type="ARBA" id="ARBA00022840"/>
    </source>
</evidence>
<evidence type="ECO:0000256" key="1">
    <source>
        <dbReference type="ARBA" id="ARBA00022701"/>
    </source>
</evidence>
<evidence type="ECO:0000256" key="2">
    <source>
        <dbReference type="ARBA" id="ARBA00022741"/>
    </source>
</evidence>
<protein>
    <submittedName>
        <fullName evidence="6">Uncharacterized protein</fullName>
    </submittedName>
</protein>
<dbReference type="AlphaFoldDB" id="A0A9Q1KDS8"/>
<dbReference type="Proteomes" id="UP001153076">
    <property type="component" value="Unassembled WGS sequence"/>
</dbReference>
<keyword evidence="3" id="KW-0067">ATP-binding</keyword>
<evidence type="ECO:0000256" key="5">
    <source>
        <dbReference type="SAM" id="Coils"/>
    </source>
</evidence>
<dbReference type="SUPFAM" id="SSF52540">
    <property type="entry name" value="P-loop containing nucleoside triphosphate hydrolases"/>
    <property type="match status" value="1"/>
</dbReference>
<feature type="coiled-coil region" evidence="5">
    <location>
        <begin position="28"/>
        <end position="100"/>
    </location>
</feature>
<dbReference type="GO" id="GO:0007018">
    <property type="term" value="P:microtubule-based movement"/>
    <property type="evidence" value="ECO:0007669"/>
    <property type="project" value="InterPro"/>
</dbReference>
<accession>A0A9Q1KDS8</accession>
<dbReference type="InterPro" id="IPR027640">
    <property type="entry name" value="Kinesin-like_fam"/>
</dbReference>
<evidence type="ECO:0000256" key="4">
    <source>
        <dbReference type="ARBA" id="ARBA00023175"/>
    </source>
</evidence>
<dbReference type="GO" id="GO:0003777">
    <property type="term" value="F:microtubule motor activity"/>
    <property type="evidence" value="ECO:0007669"/>
    <property type="project" value="InterPro"/>
</dbReference>
<gene>
    <name evidence="6" type="ORF">Cgig2_021385</name>
</gene>
<sequence length="281" mass="32271">MSGVLTVDDDCGFFKWDKDEEFSMVERNKILEERIEELVSDMQRMDCQLTKLKSNDQCNNNRVGANDILREEVTNLKIKIAKEKQRRGTIEDKLKAARDKLPWKKGAQFAIHRPRNTAPLPTNEQSPRRQFMFTLRIYAVNEVRIHVDPVLLSLLILPGMYCAHGIALFWTTKKHDVLNSLMLQVVSGSQKSLSCPVDVIFVLAKKQSHVPFRNLKLTFLTIVMPPICCVSNLHLMLLDQSNFLTYFALCHQPCLREDSKNLMFVNLSPKFSSVNESLCSL</sequence>
<keyword evidence="2" id="KW-0547">Nucleotide-binding</keyword>
<dbReference type="InterPro" id="IPR036961">
    <property type="entry name" value="Kinesin_motor_dom_sf"/>
</dbReference>
<keyword evidence="4" id="KW-0505">Motor protein</keyword>
<comment type="caution">
    <text evidence="6">The sequence shown here is derived from an EMBL/GenBank/DDBJ whole genome shotgun (WGS) entry which is preliminary data.</text>
</comment>
<dbReference type="GO" id="GO:0005524">
    <property type="term" value="F:ATP binding"/>
    <property type="evidence" value="ECO:0007669"/>
    <property type="project" value="UniProtKB-KW"/>
</dbReference>
<reference evidence="6" key="1">
    <citation type="submission" date="2022-04" db="EMBL/GenBank/DDBJ databases">
        <title>Carnegiea gigantea Genome sequencing and assembly v2.</title>
        <authorList>
            <person name="Copetti D."/>
            <person name="Sanderson M.J."/>
            <person name="Burquez A."/>
            <person name="Wojciechowski M.F."/>
        </authorList>
    </citation>
    <scope>NUCLEOTIDE SEQUENCE</scope>
    <source>
        <strain evidence="6">SGP5-SGP5p</strain>
        <tissue evidence="6">Aerial part</tissue>
    </source>
</reference>